<dbReference type="Pfam" id="PF03807">
    <property type="entry name" value="F420_oxidored"/>
    <property type="match status" value="1"/>
</dbReference>
<dbReference type="InterPro" id="IPR000304">
    <property type="entry name" value="Pyrroline-COOH_reductase"/>
</dbReference>
<comment type="similarity">
    <text evidence="1 4 6">Belongs to the pyrroline-5-carboxylate reductase family.</text>
</comment>
<dbReference type="InterPro" id="IPR008927">
    <property type="entry name" value="6-PGluconate_DH-like_C_sf"/>
</dbReference>
<keyword evidence="3 4" id="KW-0560">Oxidoreductase</keyword>
<dbReference type="Proteomes" id="UP001597492">
    <property type="component" value="Unassembled WGS sequence"/>
</dbReference>
<dbReference type="NCBIfam" id="TIGR00112">
    <property type="entry name" value="proC"/>
    <property type="match status" value="1"/>
</dbReference>
<dbReference type="InterPro" id="IPR036291">
    <property type="entry name" value="NAD(P)-bd_dom_sf"/>
</dbReference>
<dbReference type="PROSITE" id="PS00521">
    <property type="entry name" value="P5CR"/>
    <property type="match status" value="1"/>
</dbReference>
<dbReference type="EMBL" id="JBHUNE010000003">
    <property type="protein sequence ID" value="MFD2757707.1"/>
    <property type="molecule type" value="Genomic_DNA"/>
</dbReference>
<dbReference type="InterPro" id="IPR028939">
    <property type="entry name" value="P5C_Rdtase_cat_N"/>
</dbReference>
<dbReference type="PIRSF" id="PIRSF000193">
    <property type="entry name" value="Pyrrol-5-carb_rd"/>
    <property type="match status" value="1"/>
</dbReference>
<keyword evidence="10" id="KW-1185">Reference proteome</keyword>
<keyword evidence="4 6" id="KW-0641">Proline biosynthesis</keyword>
<evidence type="ECO:0000256" key="6">
    <source>
        <dbReference type="RuleBase" id="RU003903"/>
    </source>
</evidence>
<dbReference type="InterPro" id="IPR029036">
    <property type="entry name" value="P5CR_dimer"/>
</dbReference>
<dbReference type="Gene3D" id="3.40.50.720">
    <property type="entry name" value="NAD(P)-binding Rossmann-like Domain"/>
    <property type="match status" value="1"/>
</dbReference>
<dbReference type="Pfam" id="PF14748">
    <property type="entry name" value="P5CR_dimer"/>
    <property type="match status" value="1"/>
</dbReference>
<dbReference type="SUPFAM" id="SSF51735">
    <property type="entry name" value="NAD(P)-binding Rossmann-fold domains"/>
    <property type="match status" value="1"/>
</dbReference>
<gene>
    <name evidence="4 9" type="primary">proC</name>
    <name evidence="9" type="ORF">ACFSW7_04855</name>
</gene>
<comment type="catalytic activity">
    <reaction evidence="4 6">
        <text>L-proline + NADP(+) = (S)-1-pyrroline-5-carboxylate + NADPH + 2 H(+)</text>
        <dbReference type="Rhea" id="RHEA:14109"/>
        <dbReference type="ChEBI" id="CHEBI:15378"/>
        <dbReference type="ChEBI" id="CHEBI:17388"/>
        <dbReference type="ChEBI" id="CHEBI:57783"/>
        <dbReference type="ChEBI" id="CHEBI:58349"/>
        <dbReference type="ChEBI" id="CHEBI:60039"/>
        <dbReference type="EC" id="1.5.1.2"/>
    </reaction>
</comment>
<evidence type="ECO:0000259" key="8">
    <source>
        <dbReference type="Pfam" id="PF14748"/>
    </source>
</evidence>
<comment type="subcellular location">
    <subcellularLocation>
        <location evidence="4">Cytoplasm</location>
    </subcellularLocation>
</comment>
<dbReference type="HAMAP" id="MF_01925">
    <property type="entry name" value="P5C_reductase"/>
    <property type="match status" value="1"/>
</dbReference>
<evidence type="ECO:0000256" key="3">
    <source>
        <dbReference type="ARBA" id="ARBA00023002"/>
    </source>
</evidence>
<feature type="domain" description="Pyrroline-5-carboxylate reductase catalytic N-terminal" evidence="7">
    <location>
        <begin position="11"/>
        <end position="110"/>
    </location>
</feature>
<dbReference type="SUPFAM" id="SSF48179">
    <property type="entry name" value="6-phosphogluconate dehydrogenase C-terminal domain-like"/>
    <property type="match status" value="1"/>
</dbReference>
<sequence length="282" mass="29026">MTDSLPTLPTLAILGAGNMTGAVLDGLLASDALTELPVRVTTRSQASADRFDDDRIVATAVETDAEASRNAVRGAGIVLLGVKPHMIADLLDEVGDAIAPGTVVISVAAGITIAAMEAKLAEGVRVVRAMPNTPAAIGIGATGIAAGTAADDEAMGFARAIFEAVGIVAEVDEAQIADVAAVSGSGPAYVFYLIEQMIAAAIRIGMPEDQAHEFVVQTFRGAIGLVHANPDVEPSELRRRVTSPKGTTERAIQVLEAADLGVTFEQAMRSNVRRSEELAAGS</sequence>
<dbReference type="PANTHER" id="PTHR11645:SF0">
    <property type="entry name" value="PYRROLINE-5-CARBOXYLATE REDUCTASE 3"/>
    <property type="match status" value="1"/>
</dbReference>
<keyword evidence="4" id="KW-0963">Cytoplasm</keyword>
<dbReference type="GO" id="GO:0004735">
    <property type="term" value="F:pyrroline-5-carboxylate reductase activity"/>
    <property type="evidence" value="ECO:0007669"/>
    <property type="project" value="UniProtKB-EC"/>
</dbReference>
<evidence type="ECO:0000256" key="2">
    <source>
        <dbReference type="ARBA" id="ARBA00022857"/>
    </source>
</evidence>
<accession>A0ABW5UVK8</accession>
<evidence type="ECO:0000259" key="7">
    <source>
        <dbReference type="Pfam" id="PF03807"/>
    </source>
</evidence>
<dbReference type="EC" id="1.5.1.2" evidence="4 5"/>
<comment type="caution">
    <text evidence="9">The sequence shown here is derived from an EMBL/GenBank/DDBJ whole genome shotgun (WGS) entry which is preliminary data.</text>
</comment>
<dbReference type="Gene3D" id="1.10.3730.10">
    <property type="entry name" value="ProC C-terminal domain-like"/>
    <property type="match status" value="1"/>
</dbReference>
<name>A0ABW5UVK8_9MICO</name>
<reference evidence="10" key="1">
    <citation type="journal article" date="2019" name="Int. J. Syst. Evol. Microbiol.">
        <title>The Global Catalogue of Microorganisms (GCM) 10K type strain sequencing project: providing services to taxonomists for standard genome sequencing and annotation.</title>
        <authorList>
            <consortium name="The Broad Institute Genomics Platform"/>
            <consortium name="The Broad Institute Genome Sequencing Center for Infectious Disease"/>
            <person name="Wu L."/>
            <person name="Ma J."/>
        </authorList>
    </citation>
    <scope>NUCLEOTIDE SEQUENCE [LARGE SCALE GENOMIC DNA]</scope>
    <source>
        <strain evidence="10">TISTR 1514</strain>
    </source>
</reference>
<protein>
    <recommendedName>
        <fullName evidence="4 5">Pyrroline-5-carboxylate reductase</fullName>
        <shortName evidence="4">P5C reductase</shortName>
        <shortName evidence="4">P5CR</shortName>
        <ecNumber evidence="4 5">1.5.1.2</ecNumber>
    </recommendedName>
    <alternativeName>
        <fullName evidence="4">PCA reductase</fullName>
    </alternativeName>
</protein>
<comment type="function">
    <text evidence="4">Catalyzes the reduction of 1-pyrroline-5-carboxylate (PCA) to L-proline.</text>
</comment>
<dbReference type="RefSeq" id="WP_026339668.1">
    <property type="nucleotide sequence ID" value="NZ_JBHUNE010000003.1"/>
</dbReference>
<keyword evidence="4 6" id="KW-0028">Amino-acid biosynthesis</keyword>
<comment type="pathway">
    <text evidence="4 6">Amino-acid biosynthesis; L-proline biosynthesis; L-proline from L-glutamate 5-semialdehyde: step 1/1.</text>
</comment>
<organism evidence="9 10">
    <name type="scientific">Gulosibacter faecalis</name>
    <dbReference type="NCBI Taxonomy" id="272240"/>
    <lineage>
        <taxon>Bacteria</taxon>
        <taxon>Bacillati</taxon>
        <taxon>Actinomycetota</taxon>
        <taxon>Actinomycetes</taxon>
        <taxon>Micrococcales</taxon>
        <taxon>Microbacteriaceae</taxon>
        <taxon>Gulosibacter</taxon>
    </lineage>
</organism>
<evidence type="ECO:0000256" key="1">
    <source>
        <dbReference type="ARBA" id="ARBA00005525"/>
    </source>
</evidence>
<feature type="domain" description="Pyrroline-5-carboxylate reductase dimerisation" evidence="8">
    <location>
        <begin position="173"/>
        <end position="278"/>
    </location>
</feature>
<proteinExistence type="inferred from homology"/>
<evidence type="ECO:0000256" key="5">
    <source>
        <dbReference type="NCBIfam" id="TIGR00112"/>
    </source>
</evidence>
<evidence type="ECO:0000256" key="4">
    <source>
        <dbReference type="HAMAP-Rule" id="MF_01925"/>
    </source>
</evidence>
<dbReference type="InterPro" id="IPR053790">
    <property type="entry name" value="P5CR-like_CS"/>
</dbReference>
<dbReference type="PANTHER" id="PTHR11645">
    <property type="entry name" value="PYRROLINE-5-CARBOXYLATE REDUCTASE"/>
    <property type="match status" value="1"/>
</dbReference>
<evidence type="ECO:0000313" key="9">
    <source>
        <dbReference type="EMBL" id="MFD2757707.1"/>
    </source>
</evidence>
<comment type="catalytic activity">
    <reaction evidence="4">
        <text>L-proline + NAD(+) = (S)-1-pyrroline-5-carboxylate + NADH + 2 H(+)</text>
        <dbReference type="Rhea" id="RHEA:14105"/>
        <dbReference type="ChEBI" id="CHEBI:15378"/>
        <dbReference type="ChEBI" id="CHEBI:17388"/>
        <dbReference type="ChEBI" id="CHEBI:57540"/>
        <dbReference type="ChEBI" id="CHEBI:57945"/>
        <dbReference type="ChEBI" id="CHEBI:60039"/>
        <dbReference type="EC" id="1.5.1.2"/>
    </reaction>
</comment>
<evidence type="ECO:0000313" key="10">
    <source>
        <dbReference type="Proteomes" id="UP001597492"/>
    </source>
</evidence>
<keyword evidence="2 4" id="KW-0521">NADP</keyword>